<keyword evidence="2" id="KW-1185">Reference proteome</keyword>
<sequence>MQSLPSDLTISVLDRVNIASIRLISEGRFTENWKTQASNDLFKRKRIFVEIYVSPKAGESRLRISTEVEGEDLRENIDLEELTSVYRNKTVCQLCISDHDRSCEVANLWPSIKFSLPDRSSTPIDPKRNVQIFDHVFKTGCEDVIVDIIKAVNLSDVRLILERMTRNPIRKLSGFYIAFSSTVAKDFTITMSIILNHNLKRLYISLPESNTHKWPVQEHSVEMWTQVEKFLSGNNQEFLGIVFPNSPPKAMDHVLKEWEKRPENFKNFKWRLFWFDAVDKNLFPHQEGDEMNYVRHHKSDSKAKAVYSFGNLVQFKYE</sequence>
<gene>
    <name evidence="1" type="ORF">L596_022484</name>
</gene>
<dbReference type="Proteomes" id="UP000298663">
    <property type="component" value="Unassembled WGS sequence"/>
</dbReference>
<organism evidence="1 2">
    <name type="scientific">Steinernema carpocapsae</name>
    <name type="common">Entomopathogenic nematode</name>
    <dbReference type="NCBI Taxonomy" id="34508"/>
    <lineage>
        <taxon>Eukaryota</taxon>
        <taxon>Metazoa</taxon>
        <taxon>Ecdysozoa</taxon>
        <taxon>Nematoda</taxon>
        <taxon>Chromadorea</taxon>
        <taxon>Rhabditida</taxon>
        <taxon>Tylenchina</taxon>
        <taxon>Panagrolaimomorpha</taxon>
        <taxon>Strongyloidoidea</taxon>
        <taxon>Steinernematidae</taxon>
        <taxon>Steinernema</taxon>
    </lineage>
</organism>
<reference evidence="1 2" key="1">
    <citation type="journal article" date="2015" name="Genome Biol.">
        <title>Comparative genomics of Steinernema reveals deeply conserved gene regulatory networks.</title>
        <authorList>
            <person name="Dillman A.R."/>
            <person name="Macchietto M."/>
            <person name="Porter C.F."/>
            <person name="Rogers A."/>
            <person name="Williams B."/>
            <person name="Antoshechkin I."/>
            <person name="Lee M.M."/>
            <person name="Goodwin Z."/>
            <person name="Lu X."/>
            <person name="Lewis E.E."/>
            <person name="Goodrich-Blair H."/>
            <person name="Stock S.P."/>
            <person name="Adams B.J."/>
            <person name="Sternberg P.W."/>
            <person name="Mortazavi A."/>
        </authorList>
    </citation>
    <scope>NUCLEOTIDE SEQUENCE [LARGE SCALE GENOMIC DNA]</scope>
    <source>
        <strain evidence="1 2">ALL</strain>
    </source>
</reference>
<evidence type="ECO:0000313" key="1">
    <source>
        <dbReference type="EMBL" id="TKR70456.1"/>
    </source>
</evidence>
<proteinExistence type="predicted"/>
<evidence type="ECO:0000313" key="2">
    <source>
        <dbReference type="Proteomes" id="UP000298663"/>
    </source>
</evidence>
<comment type="caution">
    <text evidence="1">The sequence shown here is derived from an EMBL/GenBank/DDBJ whole genome shotgun (WGS) entry which is preliminary data.</text>
</comment>
<accession>A0A4U5MLT8</accession>
<name>A0A4U5MLT8_STECR</name>
<protein>
    <submittedName>
        <fullName evidence="1">Uncharacterized protein</fullName>
    </submittedName>
</protein>
<reference evidence="1 2" key="2">
    <citation type="journal article" date="2019" name="G3 (Bethesda)">
        <title>Hybrid Assembly of the Genome of the Entomopathogenic Nematode Steinernema carpocapsae Identifies the X-Chromosome.</title>
        <authorList>
            <person name="Serra L."/>
            <person name="Macchietto M."/>
            <person name="Macias-Munoz A."/>
            <person name="McGill C.J."/>
            <person name="Rodriguez I.M."/>
            <person name="Rodriguez B."/>
            <person name="Murad R."/>
            <person name="Mortazavi A."/>
        </authorList>
    </citation>
    <scope>NUCLEOTIDE SEQUENCE [LARGE SCALE GENOMIC DNA]</scope>
    <source>
        <strain evidence="1 2">ALL</strain>
    </source>
</reference>
<dbReference type="AlphaFoldDB" id="A0A4U5MLT8"/>
<dbReference type="EMBL" id="AZBU02000007">
    <property type="protein sequence ID" value="TKR70456.1"/>
    <property type="molecule type" value="Genomic_DNA"/>
</dbReference>